<evidence type="ECO:0000259" key="10">
    <source>
        <dbReference type="PROSITE" id="PS50089"/>
    </source>
</evidence>
<protein>
    <recommendedName>
        <fullName evidence="2">RING-type E3 ubiquitin transferase</fullName>
        <ecNumber evidence="2">2.3.2.27</ecNumber>
    </recommendedName>
</protein>
<dbReference type="CDD" id="cd16474">
    <property type="entry name" value="RING-H2_RNF111-like"/>
    <property type="match status" value="1"/>
</dbReference>
<dbReference type="Gene3D" id="3.30.40.10">
    <property type="entry name" value="Zinc/RING finger domain, C3HC4 (zinc finger)"/>
    <property type="match status" value="1"/>
</dbReference>
<evidence type="ECO:0000256" key="7">
    <source>
        <dbReference type="ARBA" id="ARBA00022833"/>
    </source>
</evidence>
<dbReference type="GO" id="GO:0008270">
    <property type="term" value="F:zinc ion binding"/>
    <property type="evidence" value="ECO:0007669"/>
    <property type="project" value="UniProtKB-KW"/>
</dbReference>
<reference evidence="11" key="1">
    <citation type="journal article" date="2019" name="bioRxiv">
        <title>The Genome of the Zebra Mussel, Dreissena polymorpha: A Resource for Invasive Species Research.</title>
        <authorList>
            <person name="McCartney M.A."/>
            <person name="Auch B."/>
            <person name="Kono T."/>
            <person name="Mallez S."/>
            <person name="Zhang Y."/>
            <person name="Obille A."/>
            <person name="Becker A."/>
            <person name="Abrahante J.E."/>
            <person name="Garbe J."/>
            <person name="Badalamenti J.P."/>
            <person name="Herman A."/>
            <person name="Mangelson H."/>
            <person name="Liachko I."/>
            <person name="Sullivan S."/>
            <person name="Sone E.D."/>
            <person name="Koren S."/>
            <person name="Silverstein K.A.T."/>
            <person name="Beckman K.B."/>
            <person name="Gohl D.M."/>
        </authorList>
    </citation>
    <scope>NUCLEOTIDE SEQUENCE</scope>
    <source>
        <strain evidence="11">Duluth1</strain>
        <tissue evidence="11">Whole animal</tissue>
    </source>
</reference>
<feature type="region of interest" description="Disordered" evidence="9">
    <location>
        <begin position="371"/>
        <end position="396"/>
    </location>
</feature>
<dbReference type="SMART" id="SM00184">
    <property type="entry name" value="RING"/>
    <property type="match status" value="1"/>
</dbReference>
<keyword evidence="5 8" id="KW-0863">Zinc-finger</keyword>
<comment type="caution">
    <text evidence="11">The sequence shown here is derived from an EMBL/GenBank/DDBJ whole genome shotgun (WGS) entry which is preliminary data.</text>
</comment>
<keyword evidence="6" id="KW-0833">Ubl conjugation pathway</keyword>
<evidence type="ECO:0000313" key="12">
    <source>
        <dbReference type="Proteomes" id="UP000828390"/>
    </source>
</evidence>
<dbReference type="InterPro" id="IPR013083">
    <property type="entry name" value="Znf_RING/FYVE/PHD"/>
</dbReference>
<evidence type="ECO:0000256" key="1">
    <source>
        <dbReference type="ARBA" id="ARBA00000900"/>
    </source>
</evidence>
<dbReference type="InterPro" id="IPR001841">
    <property type="entry name" value="Znf_RING"/>
</dbReference>
<feature type="compositionally biased region" description="Polar residues" evidence="9">
    <location>
        <begin position="677"/>
        <end position="693"/>
    </location>
</feature>
<feature type="region of interest" description="Disordered" evidence="9">
    <location>
        <begin position="150"/>
        <end position="176"/>
    </location>
</feature>
<keyword evidence="7" id="KW-0862">Zinc</keyword>
<feature type="region of interest" description="Disordered" evidence="9">
    <location>
        <begin position="675"/>
        <end position="717"/>
    </location>
</feature>
<name>A0A9D4LYM5_DREPO</name>
<dbReference type="GO" id="GO:0005634">
    <property type="term" value="C:nucleus"/>
    <property type="evidence" value="ECO:0007669"/>
    <property type="project" value="TreeGrafter"/>
</dbReference>
<dbReference type="GO" id="GO:0061630">
    <property type="term" value="F:ubiquitin protein ligase activity"/>
    <property type="evidence" value="ECO:0007669"/>
    <property type="project" value="UniProtKB-EC"/>
</dbReference>
<keyword evidence="4" id="KW-0479">Metal-binding</keyword>
<dbReference type="Pfam" id="PF13639">
    <property type="entry name" value="zf-RING_2"/>
    <property type="match status" value="1"/>
</dbReference>
<evidence type="ECO:0000256" key="2">
    <source>
        <dbReference type="ARBA" id="ARBA00012483"/>
    </source>
</evidence>
<feature type="region of interest" description="Disordered" evidence="9">
    <location>
        <begin position="849"/>
        <end position="875"/>
    </location>
</feature>
<evidence type="ECO:0000256" key="9">
    <source>
        <dbReference type="SAM" id="MobiDB-lite"/>
    </source>
</evidence>
<accession>A0A9D4LYM5</accession>
<dbReference type="PROSITE" id="PS50089">
    <property type="entry name" value="ZF_RING_2"/>
    <property type="match status" value="1"/>
</dbReference>
<dbReference type="PANTHER" id="PTHR22937:SF65">
    <property type="entry name" value="E3 UBIQUITIN-PROTEIN LIGASE ARK2C"/>
    <property type="match status" value="1"/>
</dbReference>
<feature type="compositionally biased region" description="Low complexity" evidence="9">
    <location>
        <begin position="540"/>
        <end position="549"/>
    </location>
</feature>
<evidence type="ECO:0000256" key="8">
    <source>
        <dbReference type="PROSITE-ProRule" id="PRU00175"/>
    </source>
</evidence>
<organism evidence="11 12">
    <name type="scientific">Dreissena polymorpha</name>
    <name type="common">Zebra mussel</name>
    <name type="synonym">Mytilus polymorpha</name>
    <dbReference type="NCBI Taxonomy" id="45954"/>
    <lineage>
        <taxon>Eukaryota</taxon>
        <taxon>Metazoa</taxon>
        <taxon>Spiralia</taxon>
        <taxon>Lophotrochozoa</taxon>
        <taxon>Mollusca</taxon>
        <taxon>Bivalvia</taxon>
        <taxon>Autobranchia</taxon>
        <taxon>Heteroconchia</taxon>
        <taxon>Euheterodonta</taxon>
        <taxon>Imparidentia</taxon>
        <taxon>Neoheterodontei</taxon>
        <taxon>Myida</taxon>
        <taxon>Dreissenoidea</taxon>
        <taxon>Dreissenidae</taxon>
        <taxon>Dreissena</taxon>
    </lineage>
</organism>
<dbReference type="PANTHER" id="PTHR22937">
    <property type="entry name" value="E3 UBIQUITIN-PROTEIN LIGASE RNF165"/>
    <property type="match status" value="1"/>
</dbReference>
<feature type="region of interest" description="Disordered" evidence="9">
    <location>
        <begin position="510"/>
        <end position="603"/>
    </location>
</feature>
<evidence type="ECO:0000313" key="11">
    <source>
        <dbReference type="EMBL" id="KAH3867577.1"/>
    </source>
</evidence>
<dbReference type="AlphaFoldDB" id="A0A9D4LYM5"/>
<dbReference type="EMBL" id="JAIWYP010000002">
    <property type="protein sequence ID" value="KAH3867577.1"/>
    <property type="molecule type" value="Genomic_DNA"/>
</dbReference>
<proteinExistence type="predicted"/>
<feature type="compositionally biased region" description="Polar residues" evidence="9">
    <location>
        <begin position="371"/>
        <end position="380"/>
    </location>
</feature>
<dbReference type="SUPFAM" id="SSF57850">
    <property type="entry name" value="RING/U-box"/>
    <property type="match status" value="1"/>
</dbReference>
<dbReference type="InterPro" id="IPR045191">
    <property type="entry name" value="MBR1/2-like"/>
</dbReference>
<dbReference type="Proteomes" id="UP000828390">
    <property type="component" value="Unassembled WGS sequence"/>
</dbReference>
<keyword evidence="3" id="KW-0808">Transferase</keyword>
<reference evidence="11" key="2">
    <citation type="submission" date="2020-11" db="EMBL/GenBank/DDBJ databases">
        <authorList>
            <person name="McCartney M.A."/>
            <person name="Auch B."/>
            <person name="Kono T."/>
            <person name="Mallez S."/>
            <person name="Becker A."/>
            <person name="Gohl D.M."/>
            <person name="Silverstein K.A.T."/>
            <person name="Koren S."/>
            <person name="Bechman K.B."/>
            <person name="Herman A."/>
            <person name="Abrahante J.E."/>
            <person name="Garbe J."/>
        </authorList>
    </citation>
    <scope>NUCLEOTIDE SEQUENCE</scope>
    <source>
        <strain evidence="11">Duluth1</strain>
        <tissue evidence="11">Whole animal</tissue>
    </source>
</reference>
<feature type="domain" description="RING-type" evidence="10">
    <location>
        <begin position="1124"/>
        <end position="1165"/>
    </location>
</feature>
<evidence type="ECO:0000256" key="3">
    <source>
        <dbReference type="ARBA" id="ARBA00022679"/>
    </source>
</evidence>
<dbReference type="OrthoDB" id="9984778at2759"/>
<comment type="catalytic activity">
    <reaction evidence="1">
        <text>S-ubiquitinyl-[E2 ubiquitin-conjugating enzyme]-L-cysteine + [acceptor protein]-L-lysine = [E2 ubiquitin-conjugating enzyme]-L-cysteine + N(6)-ubiquitinyl-[acceptor protein]-L-lysine.</text>
        <dbReference type="EC" id="2.3.2.27"/>
    </reaction>
</comment>
<evidence type="ECO:0000256" key="6">
    <source>
        <dbReference type="ARBA" id="ARBA00022786"/>
    </source>
</evidence>
<dbReference type="EC" id="2.3.2.27" evidence="2"/>
<sequence length="1183" mass="130180">MDRELMSVAGDNVVPWQPELTERKTEAGEGVSGTPLTHIATESRELAPTSPQLLEVCAEAVVQGSLADLDSASAVTGQVWVSPSPVVMETNNHPITHTSFSPMVQGPVTYCDDTVATEVPNLLPSRPAGAYLEEPVDMATNFRTYMSHLSQLSPDQDGSRQPLYSPSAGPSRMGTGNMVETWPDVDMYSSESDGEEYLCSMPQRRPHVHGEGRVCSIHGHGHVRRNPHFPYESFGTPRVAWGETPREAWSEHADEHLYDSANPYALFNLPKSRQRGKRKQNSGEVCTCSVRPREQPCAVNAETGIPRGQGFCEGGTSPVPMEDRVSCKYKEDRAFHSSHESAAEPGISSGLIGSSGGLAHSRSLPIFSSQESMDTMSETGESSDTDVDPMSVSRGTLSNNISSAAASGCSNAARCSKCRSGCVHQGADSLYSKQHKAHGLGSRNHEHSGVVRPKAIKLESGRRYKTRDTCYCDRENVNAGRAGTGCCKHLHRSHPTSAGSINTRAKHIGARTAPDHHPGLEPEATEETRTVTPGSHRHSASSSASPASRKSLKDIHNSVIKQRLFNQPSRTEQIDLTGGDADSGHHGDESGTVSPVMPEVHLPSDDSDIEVVKIDRPIRRRPDPTNRTTVVVDLTESEDFEDQRITRADHHANPPTVTPQVSDTAPVRTCVEREPVITSSQSAKPVPNRSSWSPPTPVAVKTKPREQDPTAPNRSAACQHYSAVNEAVCARHVHQGSCGERSHCNIGNPPGVGPDPVQPCHSHAHTHPGHHTEHVHGRRDHVHSHHRDTLHRNHVPHDHGYHGNWAPGYPVPSHPLPQRGNQTPSNQATCSCCVRGAGHSHSYHMPPTPSRGPMPPHVTHVQSSMPAPPHPQRAHIHHHHYHPAPFHVPPSPFPPVTAMAHSGRQLVRPMHPVPPQDTRMLDFMRAQMQHAQLVQGSNLLQIPPHTMVEAPVHLQHAQSACNLDTAPRLHGNMQTPTSNPHTQNVTGSGQHQHLHHHLHHYHHASVPRLHHFTAALPPGMHYGMSLMRPFPDFPAMPDFTPLPPPHSFGMLPRNMQMRIQLGRMMFNPHRPPTYEELLHLEERLGNVNRGASQDTIEQYTLPHKYKKVKRLNEDDNDNNHMEKCTICLCEFEDGEDVRRLPCMHLFHIVCVDQWLGMNKKCPICRVDIEVGSKEQPLPEGVAC</sequence>
<keyword evidence="12" id="KW-1185">Reference proteome</keyword>
<gene>
    <name evidence="11" type="ORF">DPMN_030709</name>
</gene>
<evidence type="ECO:0000256" key="5">
    <source>
        <dbReference type="ARBA" id="ARBA00022771"/>
    </source>
</evidence>
<evidence type="ECO:0000256" key="4">
    <source>
        <dbReference type="ARBA" id="ARBA00022723"/>
    </source>
</evidence>